<dbReference type="PANTHER" id="PTHR24148">
    <property type="entry name" value="ANKYRIN REPEAT DOMAIN-CONTAINING PROTEIN 39 HOMOLOG-RELATED"/>
    <property type="match status" value="1"/>
</dbReference>
<dbReference type="InterPro" id="IPR010730">
    <property type="entry name" value="HET"/>
</dbReference>
<dbReference type="InterPro" id="IPR052895">
    <property type="entry name" value="HetReg/Transcr_Mod"/>
</dbReference>
<name>A0A439CME1_9PEZI</name>
<reference evidence="2 3" key="1">
    <citation type="submission" date="2018-12" db="EMBL/GenBank/DDBJ databases">
        <title>Draft genome sequence of Xylaria grammica IHI A82.</title>
        <authorList>
            <person name="Buettner E."/>
            <person name="Kellner H."/>
        </authorList>
    </citation>
    <scope>NUCLEOTIDE SEQUENCE [LARGE SCALE GENOMIC DNA]</scope>
    <source>
        <strain evidence="2 3">IHI A82</strain>
    </source>
</reference>
<protein>
    <recommendedName>
        <fullName evidence="1">Heterokaryon incompatibility domain-containing protein</fullName>
    </recommendedName>
</protein>
<feature type="domain" description="Heterokaryon incompatibility" evidence="1">
    <location>
        <begin position="50"/>
        <end position="206"/>
    </location>
</feature>
<keyword evidence="3" id="KW-1185">Reference proteome</keyword>
<evidence type="ECO:0000313" key="2">
    <source>
        <dbReference type="EMBL" id="RWA03332.1"/>
    </source>
</evidence>
<organism evidence="2 3">
    <name type="scientific">Xylaria grammica</name>
    <dbReference type="NCBI Taxonomy" id="363999"/>
    <lineage>
        <taxon>Eukaryota</taxon>
        <taxon>Fungi</taxon>
        <taxon>Dikarya</taxon>
        <taxon>Ascomycota</taxon>
        <taxon>Pezizomycotina</taxon>
        <taxon>Sordariomycetes</taxon>
        <taxon>Xylariomycetidae</taxon>
        <taxon>Xylariales</taxon>
        <taxon>Xylariaceae</taxon>
        <taxon>Xylaria</taxon>
    </lineage>
</organism>
<proteinExistence type="predicted"/>
<dbReference type="Proteomes" id="UP000286045">
    <property type="component" value="Unassembled WGS sequence"/>
</dbReference>
<dbReference type="AlphaFoldDB" id="A0A439CME1"/>
<accession>A0A439CME1</accession>
<dbReference type="PANTHER" id="PTHR24148:SF64">
    <property type="entry name" value="HETEROKARYON INCOMPATIBILITY DOMAIN-CONTAINING PROTEIN"/>
    <property type="match status" value="1"/>
</dbReference>
<dbReference type="EMBL" id="RYZI01000835">
    <property type="protein sequence ID" value="RWA03332.1"/>
    <property type="molecule type" value="Genomic_DNA"/>
</dbReference>
<sequence length="666" mass="74918">MGGSINTPYVYTPLKSGEARLLYHYKDTGWHLDIVQLEPSPNIAARVPEFDALSYTWGDLTERFPFVLHDGCELFIHRNLRDALPFLAERRSTRPIWADAICINQLDESEKLTQIRLMHRIYRQASTVWVWLGCATNAEHSEAAIALLPHLGQVGRLLDQQPLPRWTTARLTPESMGLPGYSSPIWGHIQRIVCNDWFRRVWAVQEFALAKDVIFLYGSHEIHTAVIEDAVVFGHRLEALRDTRGLKLPTGIVADSRGMVRIRRLIANERLNSINANRSIPNHLLGTLVYMTESHECSEPRDRILGILGFLEGYAATELAIRLSNDTSIVNLYTEFSHYLLTHADQSQIHWWKLLDRGTLLGKRAGLPSWCADFHQRQNENARNSICQLGAKSELPYQASHSQGSIRRGGSSRELVIRGVIFDHIEFVHPITPFPPITIQEFTSEVYDLSASNLNTWVSFLVELRTFLDAVVASIPNTGHSSTSPNYTDGNRSSNGKVLDTYWRTLIGNTTRQEDYTVTRGTFDSFLDTLSAFAAYPADLFSANSMGEGRPSNMKTSKKLQELETTIRAMVGSKTQFMEFLGPFWICLQNRRLFNTGLGRFGFGSTQVETGDLLCVFNGASTAHVLRPLNDGGRTSYRLLGEAYAHGVMNAEVSGMGLDEQEITLI</sequence>
<gene>
    <name evidence="2" type="ORF">EKO27_g11774</name>
</gene>
<dbReference type="STRING" id="363999.A0A439CME1"/>
<comment type="caution">
    <text evidence="2">The sequence shown here is derived from an EMBL/GenBank/DDBJ whole genome shotgun (WGS) entry which is preliminary data.</text>
</comment>
<dbReference type="Pfam" id="PF06985">
    <property type="entry name" value="HET"/>
    <property type="match status" value="1"/>
</dbReference>
<evidence type="ECO:0000313" key="3">
    <source>
        <dbReference type="Proteomes" id="UP000286045"/>
    </source>
</evidence>
<dbReference type="Pfam" id="PF26639">
    <property type="entry name" value="Het-6_barrel"/>
    <property type="match status" value="1"/>
</dbReference>
<evidence type="ECO:0000259" key="1">
    <source>
        <dbReference type="Pfam" id="PF06985"/>
    </source>
</evidence>